<evidence type="ECO:0000313" key="2">
    <source>
        <dbReference type="Proteomes" id="UP001595685"/>
    </source>
</evidence>
<dbReference type="Proteomes" id="UP001595685">
    <property type="component" value="Unassembled WGS sequence"/>
</dbReference>
<name>A0ABV7WD62_9MICO</name>
<dbReference type="RefSeq" id="WP_340295426.1">
    <property type="nucleotide sequence ID" value="NZ_JBBEOI010000240.1"/>
</dbReference>
<proteinExistence type="predicted"/>
<reference evidence="2" key="1">
    <citation type="journal article" date="2019" name="Int. J. Syst. Evol. Microbiol.">
        <title>The Global Catalogue of Microorganisms (GCM) 10K type strain sequencing project: providing services to taxonomists for standard genome sequencing and annotation.</title>
        <authorList>
            <consortium name="The Broad Institute Genomics Platform"/>
            <consortium name="The Broad Institute Genome Sequencing Center for Infectious Disease"/>
            <person name="Wu L."/>
            <person name="Ma J."/>
        </authorList>
    </citation>
    <scope>NUCLEOTIDE SEQUENCE [LARGE SCALE GENOMIC DNA]</scope>
    <source>
        <strain evidence="2">NCAIM B.02333</strain>
    </source>
</reference>
<keyword evidence="2" id="KW-1185">Reference proteome</keyword>
<evidence type="ECO:0000313" key="1">
    <source>
        <dbReference type="EMBL" id="MFC3687407.1"/>
    </source>
</evidence>
<protein>
    <submittedName>
        <fullName evidence="1">Uncharacterized protein</fullName>
    </submittedName>
</protein>
<dbReference type="EMBL" id="JBHRWW010000002">
    <property type="protein sequence ID" value="MFC3687407.1"/>
    <property type="molecule type" value="Genomic_DNA"/>
</dbReference>
<accession>A0ABV7WD62</accession>
<sequence length="294" mass="30632">MDRAEPPRTRAAARRAELRQAVLALAVLDDVDLVPGDDGVDLAAGGRLTWPDVAAAVGAWAALPEHPVTRHRLLVATKVVGVVAVGGADELLGTCHAHGEPADTATLGCGPAWVRERAGDLVLGLGVSDLAGMPGPSPLPPLPSLDDVLAARLAARWVEVREDLERLGGLVVARLERDAQEQRPLVLRPTGTADVVTLLGSRRLRTALADGDGTGMRGVAVPVRERGWFDLARIDPAFVGAAWAASEPMDRAFGSPLLVTTDAVTVPAVLGDVLAGVLADPAGPSLDRDLRRRG</sequence>
<organism evidence="1 2">
    <name type="scientific">Aquipuribacter hungaricus</name>
    <dbReference type="NCBI Taxonomy" id="545624"/>
    <lineage>
        <taxon>Bacteria</taxon>
        <taxon>Bacillati</taxon>
        <taxon>Actinomycetota</taxon>
        <taxon>Actinomycetes</taxon>
        <taxon>Micrococcales</taxon>
        <taxon>Intrasporangiaceae</taxon>
        <taxon>Aquipuribacter</taxon>
    </lineage>
</organism>
<gene>
    <name evidence="1" type="ORF">ACFOLH_03520</name>
</gene>
<comment type="caution">
    <text evidence="1">The sequence shown here is derived from an EMBL/GenBank/DDBJ whole genome shotgun (WGS) entry which is preliminary data.</text>
</comment>